<sequence>TSAREYVTGVATTNVNESIYIYVTGITHGGLDSNSHSGGRDIFLTQYNDEGTKQWTRQLGGTGDDNPLDVTADSDGNAYIVGYTTGSNLDGQTKSGSTDAFFVKYNSSGTKQWTELLGVSSPSGRQVTARGVTTDSSNNVYVVGSTNADLGGETKKAEDGFLIKYNSSFEVQWTKLLGCEGGCTVNSKDVAIDSSNNIYVVGTTSDFRDNQLNGQSNSSAGSNQSWDDMFIAKYNSSGVIQWTRLFGTTLKNEYVGGVAVDNSNIYVVGNTTGDITGDSNQGLNDTFIVKYNDSGTKQWEHLLGTSNQDHATGVVADPNGFALYTGYTQGGLDGNSMSGSNQQPDVIIVNYDLNGELQ</sequence>
<name>A0A382MWV9_9ZZZZ</name>
<dbReference type="InterPro" id="IPR010620">
    <property type="entry name" value="SBBP_repeat"/>
</dbReference>
<reference evidence="1" key="1">
    <citation type="submission" date="2018-05" db="EMBL/GenBank/DDBJ databases">
        <authorList>
            <person name="Lanie J.A."/>
            <person name="Ng W.-L."/>
            <person name="Kazmierczak K.M."/>
            <person name="Andrzejewski T.M."/>
            <person name="Davidsen T.M."/>
            <person name="Wayne K.J."/>
            <person name="Tettelin H."/>
            <person name="Glass J.I."/>
            <person name="Rusch D."/>
            <person name="Podicherti R."/>
            <person name="Tsui H.-C.T."/>
            <person name="Winkler M.E."/>
        </authorList>
    </citation>
    <scope>NUCLEOTIDE SEQUENCE</scope>
</reference>
<dbReference type="PANTHER" id="PTHR35580:SF1">
    <property type="entry name" value="PHYTASE-LIKE DOMAIN-CONTAINING PROTEIN"/>
    <property type="match status" value="1"/>
</dbReference>
<dbReference type="InterPro" id="IPR052918">
    <property type="entry name" value="Motility_Chemotaxis_Reg"/>
</dbReference>
<proteinExistence type="predicted"/>
<dbReference type="Pfam" id="PF06739">
    <property type="entry name" value="SBBP"/>
    <property type="match status" value="5"/>
</dbReference>
<evidence type="ECO:0008006" key="2">
    <source>
        <dbReference type="Google" id="ProtNLM"/>
    </source>
</evidence>
<dbReference type="AlphaFoldDB" id="A0A382MWV9"/>
<dbReference type="InterPro" id="IPR011042">
    <property type="entry name" value="6-blade_b-propeller_TolB-like"/>
</dbReference>
<dbReference type="PANTHER" id="PTHR35580">
    <property type="entry name" value="CELL SURFACE GLYCOPROTEIN (S-LAYER PROTEIN)-LIKE PROTEIN"/>
    <property type="match status" value="1"/>
</dbReference>
<accession>A0A382MWV9</accession>
<organism evidence="1">
    <name type="scientific">marine metagenome</name>
    <dbReference type="NCBI Taxonomy" id="408172"/>
    <lineage>
        <taxon>unclassified sequences</taxon>
        <taxon>metagenomes</taxon>
        <taxon>ecological metagenomes</taxon>
    </lineage>
</organism>
<protein>
    <recommendedName>
        <fullName evidence="2">Bulb-type lectin domain-containing protein</fullName>
    </recommendedName>
</protein>
<dbReference type="Gene3D" id="2.120.10.30">
    <property type="entry name" value="TolB, C-terminal domain"/>
    <property type="match status" value="1"/>
</dbReference>
<feature type="non-terminal residue" evidence="1">
    <location>
        <position position="1"/>
    </location>
</feature>
<dbReference type="SUPFAM" id="SSF101898">
    <property type="entry name" value="NHL repeat"/>
    <property type="match status" value="1"/>
</dbReference>
<evidence type="ECO:0000313" key="1">
    <source>
        <dbReference type="EMBL" id="SVC53434.1"/>
    </source>
</evidence>
<dbReference type="EMBL" id="UINC01096500">
    <property type="protein sequence ID" value="SVC53434.1"/>
    <property type="molecule type" value="Genomic_DNA"/>
</dbReference>
<gene>
    <name evidence="1" type="ORF">METZ01_LOCUS306288</name>
</gene>